<comment type="caution">
    <text evidence="2">The sequence shown here is derived from an EMBL/GenBank/DDBJ whole genome shotgun (WGS) entry which is preliminary data.</text>
</comment>
<evidence type="ECO:0000256" key="1">
    <source>
        <dbReference type="SAM" id="MobiDB-lite"/>
    </source>
</evidence>
<gene>
    <name evidence="2" type="ORF">SDC9_191762</name>
</gene>
<feature type="compositionally biased region" description="Polar residues" evidence="1">
    <location>
        <begin position="137"/>
        <end position="148"/>
    </location>
</feature>
<protein>
    <submittedName>
        <fullName evidence="2">Uncharacterized protein</fullName>
    </submittedName>
</protein>
<accession>A0A645HYS6</accession>
<name>A0A645HYS6_9ZZZZ</name>
<reference evidence="2" key="1">
    <citation type="submission" date="2019-08" db="EMBL/GenBank/DDBJ databases">
        <authorList>
            <person name="Kucharzyk K."/>
            <person name="Murdoch R.W."/>
            <person name="Higgins S."/>
            <person name="Loffler F."/>
        </authorList>
    </citation>
    <scope>NUCLEOTIDE SEQUENCE</scope>
</reference>
<sequence length="172" mass="18127">MSAPPFIPASPSRNSCPAISSRGTNRPGGSSWREEARPSFWTGKSGGRSGPSGSTWTKSSHAGKRLPSRPFPCSCTARAFAHPRATPSSTGWRRNRGGMRPTCRTTCGTPSARPLRSSETRPSTISAPAGRPPSSAKGISTPLSSRWNASGISTGSSSSSTWNPARNWDTRP</sequence>
<feature type="region of interest" description="Disordered" evidence="1">
    <location>
        <begin position="1"/>
        <end position="172"/>
    </location>
</feature>
<dbReference type="EMBL" id="VSSQ01103147">
    <property type="protein sequence ID" value="MPN44201.1"/>
    <property type="molecule type" value="Genomic_DNA"/>
</dbReference>
<dbReference type="AlphaFoldDB" id="A0A645HYS6"/>
<organism evidence="2">
    <name type="scientific">bioreactor metagenome</name>
    <dbReference type="NCBI Taxonomy" id="1076179"/>
    <lineage>
        <taxon>unclassified sequences</taxon>
        <taxon>metagenomes</taxon>
        <taxon>ecological metagenomes</taxon>
    </lineage>
</organism>
<proteinExistence type="predicted"/>
<feature type="compositionally biased region" description="Low complexity" evidence="1">
    <location>
        <begin position="150"/>
        <end position="161"/>
    </location>
</feature>
<evidence type="ECO:0000313" key="2">
    <source>
        <dbReference type="EMBL" id="MPN44201.1"/>
    </source>
</evidence>
<feature type="compositionally biased region" description="Polar residues" evidence="1">
    <location>
        <begin position="11"/>
        <end position="28"/>
    </location>
</feature>